<keyword evidence="4" id="KW-1185">Reference proteome</keyword>
<feature type="signal peptide" evidence="1">
    <location>
        <begin position="1"/>
        <end position="20"/>
    </location>
</feature>
<evidence type="ECO:0000313" key="5">
    <source>
        <dbReference type="Proteomes" id="UP000254618"/>
    </source>
</evidence>
<reference evidence="3 5" key="2">
    <citation type="submission" date="2018-06" db="EMBL/GenBank/DDBJ databases">
        <authorList>
            <consortium name="Pathogen Informatics"/>
            <person name="Doyle S."/>
        </authorList>
    </citation>
    <scope>NUCLEOTIDE SEQUENCE [LARGE SCALE GENOMIC DNA]</scope>
    <source>
        <strain evidence="3 5">NCTC11012</strain>
    </source>
</reference>
<dbReference type="RefSeq" id="WP_079323853.1">
    <property type="nucleotide sequence ID" value="NZ_UGQF01000001.1"/>
</dbReference>
<evidence type="ECO:0000256" key="1">
    <source>
        <dbReference type="SAM" id="SignalP"/>
    </source>
</evidence>
<reference evidence="2 4" key="1">
    <citation type="submission" date="2017-03" db="EMBL/GenBank/DDBJ databases">
        <title>Draft genome sequence of Moraxella equi CCUG 4950T type strain.</title>
        <authorList>
            <person name="Salva-Serra F."/>
            <person name="Engstrom-Jakobsson H."/>
            <person name="Thorell K."/>
            <person name="Jaen-Luchoro D."/>
            <person name="Gonzales-Siles L."/>
            <person name="Karlsson R."/>
            <person name="Yazdan S."/>
            <person name="Boulund F."/>
            <person name="Johnning A."/>
            <person name="Engstrand L."/>
            <person name="Kristiansson E."/>
            <person name="Moore E."/>
        </authorList>
    </citation>
    <scope>NUCLEOTIDE SEQUENCE [LARGE SCALE GENOMIC DNA]</scope>
    <source>
        <strain evidence="2 4">CCUG 4950</strain>
    </source>
</reference>
<dbReference type="Proteomes" id="UP000254618">
    <property type="component" value="Unassembled WGS sequence"/>
</dbReference>
<evidence type="ECO:0000313" key="2">
    <source>
        <dbReference type="EMBL" id="OPH40240.1"/>
    </source>
</evidence>
<dbReference type="Proteomes" id="UP000190777">
    <property type="component" value="Unassembled WGS sequence"/>
</dbReference>
<feature type="chain" id="PRO_5016896057" evidence="1">
    <location>
        <begin position="21"/>
        <end position="197"/>
    </location>
</feature>
<organism evidence="3 5">
    <name type="scientific">Moraxella equi</name>
    <dbReference type="NCBI Taxonomy" id="60442"/>
    <lineage>
        <taxon>Bacteria</taxon>
        <taxon>Pseudomonadati</taxon>
        <taxon>Pseudomonadota</taxon>
        <taxon>Gammaproteobacteria</taxon>
        <taxon>Moraxellales</taxon>
        <taxon>Moraxellaceae</taxon>
        <taxon>Moraxella</taxon>
    </lineage>
</organism>
<evidence type="ECO:0000313" key="4">
    <source>
        <dbReference type="Proteomes" id="UP000190777"/>
    </source>
</evidence>
<dbReference type="EMBL" id="MXAP01000002">
    <property type="protein sequence ID" value="OPH40240.1"/>
    <property type="molecule type" value="Genomic_DNA"/>
</dbReference>
<gene>
    <name evidence="2" type="ORF">B5J93_00110</name>
    <name evidence="3" type="ORF">NCTC11012_01980</name>
</gene>
<evidence type="ECO:0000313" key="3">
    <source>
        <dbReference type="EMBL" id="STZ03725.1"/>
    </source>
</evidence>
<proteinExistence type="predicted"/>
<protein>
    <submittedName>
        <fullName evidence="3">Uncharacterized protein</fullName>
    </submittedName>
</protein>
<name>A0A378QS83_9GAMM</name>
<keyword evidence="1" id="KW-0732">Signal</keyword>
<dbReference type="EMBL" id="UGQF01000001">
    <property type="protein sequence ID" value="STZ03725.1"/>
    <property type="molecule type" value="Genomic_DNA"/>
</dbReference>
<dbReference type="AlphaFoldDB" id="A0A378QS83"/>
<accession>A0A378QS83</accession>
<sequence length="197" mass="22304">MKICFLTALAVLLFPLLVSAETLDGDEYESIALQKQALWGRIDEVVHPDILSRHRANLESKQNITIAKIVARVAPAVMDTDKQVALLYEAIIEMSGGHQMVEINLFDYIFFVLAMAAISDQPLSMAQQQSINDQAHTKYLYPILKVKIHDYVIGRDNHVITEELRQLIDSGFTQYKRNSTILYHRESWTGVIGGESE</sequence>